<dbReference type="PANTHER" id="PTHR30329">
    <property type="entry name" value="STATOR ELEMENT OF FLAGELLAR MOTOR COMPLEX"/>
    <property type="match status" value="1"/>
</dbReference>
<feature type="signal peptide" evidence="5">
    <location>
        <begin position="1"/>
        <end position="26"/>
    </location>
</feature>
<accession>A0ABY7YNT0</accession>
<keyword evidence="3" id="KW-0998">Cell outer membrane</keyword>
<evidence type="ECO:0000256" key="3">
    <source>
        <dbReference type="ARBA" id="ARBA00023237"/>
    </source>
</evidence>
<dbReference type="Gene3D" id="3.40.1520.20">
    <property type="match status" value="7"/>
</dbReference>
<feature type="domain" description="OmpA-like" evidence="6">
    <location>
        <begin position="951"/>
        <end position="1068"/>
    </location>
</feature>
<organism evidence="7 8">
    <name type="scientific">Devosia algicola</name>
    <dbReference type="NCBI Taxonomy" id="3026418"/>
    <lineage>
        <taxon>Bacteria</taxon>
        <taxon>Pseudomonadati</taxon>
        <taxon>Pseudomonadota</taxon>
        <taxon>Alphaproteobacteria</taxon>
        <taxon>Hyphomicrobiales</taxon>
        <taxon>Devosiaceae</taxon>
        <taxon>Devosia</taxon>
    </lineage>
</organism>
<dbReference type="SUPFAM" id="SSF103088">
    <property type="entry name" value="OmpA-like"/>
    <property type="match status" value="1"/>
</dbReference>
<evidence type="ECO:0000313" key="8">
    <source>
        <dbReference type="Proteomes" id="UP001220530"/>
    </source>
</evidence>
<dbReference type="EMBL" id="CP118246">
    <property type="protein sequence ID" value="WDR02978.1"/>
    <property type="molecule type" value="Genomic_DNA"/>
</dbReference>
<evidence type="ECO:0000256" key="1">
    <source>
        <dbReference type="ARBA" id="ARBA00004442"/>
    </source>
</evidence>
<dbReference type="Proteomes" id="UP001220530">
    <property type="component" value="Chromosome"/>
</dbReference>
<keyword evidence="2 4" id="KW-0472">Membrane</keyword>
<evidence type="ECO:0000256" key="4">
    <source>
        <dbReference type="PROSITE-ProRule" id="PRU00473"/>
    </source>
</evidence>
<dbReference type="Pfam" id="PF00691">
    <property type="entry name" value="OmpA"/>
    <property type="match status" value="1"/>
</dbReference>
<sequence>MFKTFARWIVPGVVVVLGGTALSTLATEGSVATDLQTRAAADLSSHGFDWAELQVRGQDAVLAGTTTDQPTAAAAKSVVASLFGIRTVATDIEIAPLAKPFTISASLDAGSVTLAGGVPNIAVRDQLVAIAKPSSDLLAVRSGAPERDKWQSGVHFALQKLQSLDEGKVELSDLTLRVSGRAKTERAYGEILASLQRDTPAGIALGDVTIAPPLATPYEWSARFDGNTIAISGYAPDENLVERFRVADSSGFPVATGIALASGAPADFARNTQLLLKNLIRLDHGTATIIDGHRTLTGAPPDARTAEIITDELKPSGTIVVLEPPNVKNYQLNATRNADGQLLFEGYAPDEATRERLSNLPGADVSRVSLGRNAPQYFQSALDFGVAALQKMSTGHFEVRGQAIGLNGTADTSANYKALLQLQKNGAPQGFEFVGFDITAPVADPFLWTADKRLSGAVDLSGYFPDEKTQSKVVAAVASLEADQTELASGAPNDFISSALTGLSLLNEVELGSLAFDGNNWSLSGQLANDAQIADLQAAFAAQGLDSAGWTLSLTGPEPVAVTPYIWSATRAADGAVTLSGNVASADLKRNLYLRSGDQPTDTSAVSVGAPDNFAASASAGLRALMQLDSGALKFDGTRWTLAGDADETVATDLLPELASDVDIAAWTVDISQLEAKPAPAPAKPYVWSASRDADGRVKLSGMVPTDSLKRFLAVRAGDESQNDLTIAADAPDHFSDDTLAALDALGQLDSGIVAFDGTAWSINGQATEAGRAGVDASLSAAATPAIDWTLNIKITPEIVAPQMEAKVDLPAESAEAKPIVKPVPSAPEIDQNYQFGASRDSDGNVNLTGTVPTAAARSYFGVISTASTQNLDIAPDAPEAFLRAAEVGLRTLMTLSNGTLSLKGGAWSLAGKAPNEVGAETARSNLAALPNAADWTVDIAAPTALENCRATVLDFSTQQSILFQSGAALISANSKAALDILAADLAMCPDTIVQIEGHTDDEGDASLNLALSVARAEAVVAALIERHVLAARLYAVGFGESQPIASNDTTAGRRQNRRIGVTILDQHY</sequence>
<dbReference type="PANTHER" id="PTHR30329:SF21">
    <property type="entry name" value="LIPOPROTEIN YIAD-RELATED"/>
    <property type="match status" value="1"/>
</dbReference>
<evidence type="ECO:0000256" key="5">
    <source>
        <dbReference type="SAM" id="SignalP"/>
    </source>
</evidence>
<dbReference type="InterPro" id="IPR036737">
    <property type="entry name" value="OmpA-like_sf"/>
</dbReference>
<dbReference type="Gene3D" id="3.30.1330.60">
    <property type="entry name" value="OmpA-like domain"/>
    <property type="match status" value="1"/>
</dbReference>
<dbReference type="PRINTS" id="PR01021">
    <property type="entry name" value="OMPADOMAIN"/>
</dbReference>
<feature type="chain" id="PRO_5046644368" evidence="5">
    <location>
        <begin position="27"/>
        <end position="1069"/>
    </location>
</feature>
<evidence type="ECO:0000256" key="2">
    <source>
        <dbReference type="ARBA" id="ARBA00023136"/>
    </source>
</evidence>
<name>A0ABY7YNT0_9HYPH</name>
<dbReference type="InterPro" id="IPR006665">
    <property type="entry name" value="OmpA-like"/>
</dbReference>
<protein>
    <submittedName>
        <fullName evidence="7">OmpA family protein</fullName>
    </submittedName>
</protein>
<dbReference type="RefSeq" id="WP_282219380.1">
    <property type="nucleotide sequence ID" value="NZ_CP118246.1"/>
</dbReference>
<dbReference type="CDD" id="cd07185">
    <property type="entry name" value="OmpA_C-like"/>
    <property type="match status" value="1"/>
</dbReference>
<reference evidence="7 8" key="1">
    <citation type="submission" date="2023-02" db="EMBL/GenBank/DDBJ databases">
        <title>Devosia algicola sp. nov., isolated from the phycosphere of marine algae.</title>
        <authorList>
            <person name="Kim J.M."/>
            <person name="Lee J.K."/>
            <person name="Choi B.J."/>
            <person name="Bayburt H."/>
            <person name="Jeon C.O."/>
        </authorList>
    </citation>
    <scope>NUCLEOTIDE SEQUENCE [LARGE SCALE GENOMIC DNA]</scope>
    <source>
        <strain evidence="7 8">G20-9</strain>
    </source>
</reference>
<evidence type="ECO:0000259" key="6">
    <source>
        <dbReference type="PROSITE" id="PS51123"/>
    </source>
</evidence>
<comment type="subcellular location">
    <subcellularLocation>
        <location evidence="1">Cell outer membrane</location>
    </subcellularLocation>
</comment>
<keyword evidence="8" id="KW-1185">Reference proteome</keyword>
<evidence type="ECO:0000313" key="7">
    <source>
        <dbReference type="EMBL" id="WDR02978.1"/>
    </source>
</evidence>
<keyword evidence="5" id="KW-0732">Signal</keyword>
<dbReference type="InterPro" id="IPR050330">
    <property type="entry name" value="Bact_OuterMem_StrucFunc"/>
</dbReference>
<dbReference type="InterPro" id="IPR006664">
    <property type="entry name" value="OMP_bac"/>
</dbReference>
<dbReference type="PROSITE" id="PS51123">
    <property type="entry name" value="OMPA_2"/>
    <property type="match status" value="1"/>
</dbReference>
<proteinExistence type="predicted"/>
<gene>
    <name evidence="7" type="ORF">PSQ19_01805</name>
</gene>